<evidence type="ECO:0000313" key="2">
    <source>
        <dbReference type="Proteomes" id="UP001346149"/>
    </source>
</evidence>
<dbReference type="GO" id="GO:0000480">
    <property type="term" value="P:endonucleolytic cleavage in 5'-ETS of tricistronic rRNA transcript (SSU-rRNA, 5.8S rRNA, LSU-rRNA)"/>
    <property type="evidence" value="ECO:0007669"/>
    <property type="project" value="TreeGrafter"/>
</dbReference>
<dbReference type="GO" id="GO:0005730">
    <property type="term" value="C:nucleolus"/>
    <property type="evidence" value="ECO:0007669"/>
    <property type="project" value="TreeGrafter"/>
</dbReference>
<gene>
    <name evidence="1" type="ORF">SAY86_017161</name>
</gene>
<name>A0AAN7R4V6_TRANT</name>
<dbReference type="Proteomes" id="UP001346149">
    <property type="component" value="Unassembled WGS sequence"/>
</dbReference>
<dbReference type="GO" id="GO:0000056">
    <property type="term" value="P:ribosomal small subunit export from nucleus"/>
    <property type="evidence" value="ECO:0007669"/>
    <property type="project" value="TreeGrafter"/>
</dbReference>
<reference evidence="1 2" key="1">
    <citation type="journal article" date="2023" name="Hortic Res">
        <title>Pangenome of water caltrop reveals structural variations and asymmetric subgenome divergence after allopolyploidization.</title>
        <authorList>
            <person name="Zhang X."/>
            <person name="Chen Y."/>
            <person name="Wang L."/>
            <person name="Yuan Y."/>
            <person name="Fang M."/>
            <person name="Shi L."/>
            <person name="Lu R."/>
            <person name="Comes H.P."/>
            <person name="Ma Y."/>
            <person name="Chen Y."/>
            <person name="Huang G."/>
            <person name="Zhou Y."/>
            <person name="Zheng Z."/>
            <person name="Qiu Y."/>
        </authorList>
    </citation>
    <scope>NUCLEOTIDE SEQUENCE [LARGE SCALE GENOMIC DNA]</scope>
    <source>
        <strain evidence="1">F231</strain>
    </source>
</reference>
<dbReference type="AlphaFoldDB" id="A0AAN7R4V6"/>
<dbReference type="GO" id="GO:0030688">
    <property type="term" value="C:preribosome, small subunit precursor"/>
    <property type="evidence" value="ECO:0007669"/>
    <property type="project" value="TreeGrafter"/>
</dbReference>
<dbReference type="PANTHER" id="PTHR13102:SF0">
    <property type="entry name" value="NUCLEOLAR PROTEIN 9"/>
    <property type="match status" value="1"/>
</dbReference>
<keyword evidence="2" id="KW-1185">Reference proteome</keyword>
<protein>
    <submittedName>
        <fullName evidence="1">Uncharacterized protein</fullName>
    </submittedName>
</protein>
<dbReference type="GO" id="GO:0003723">
    <property type="term" value="F:RNA binding"/>
    <property type="evidence" value="ECO:0007669"/>
    <property type="project" value="InterPro"/>
</dbReference>
<dbReference type="GO" id="GO:0030686">
    <property type="term" value="C:90S preribosome"/>
    <property type="evidence" value="ECO:0007669"/>
    <property type="project" value="TreeGrafter"/>
</dbReference>
<dbReference type="InterPro" id="IPR040000">
    <property type="entry name" value="NOP9"/>
</dbReference>
<organism evidence="1 2">
    <name type="scientific">Trapa natans</name>
    <name type="common">Water chestnut</name>
    <dbReference type="NCBI Taxonomy" id="22666"/>
    <lineage>
        <taxon>Eukaryota</taxon>
        <taxon>Viridiplantae</taxon>
        <taxon>Streptophyta</taxon>
        <taxon>Embryophyta</taxon>
        <taxon>Tracheophyta</taxon>
        <taxon>Spermatophyta</taxon>
        <taxon>Magnoliopsida</taxon>
        <taxon>eudicotyledons</taxon>
        <taxon>Gunneridae</taxon>
        <taxon>Pentapetalae</taxon>
        <taxon>rosids</taxon>
        <taxon>malvids</taxon>
        <taxon>Myrtales</taxon>
        <taxon>Lythraceae</taxon>
        <taxon>Trapa</taxon>
    </lineage>
</organism>
<dbReference type="Gene3D" id="1.25.10.10">
    <property type="entry name" value="Leucine-rich Repeat Variant"/>
    <property type="match status" value="1"/>
</dbReference>
<dbReference type="PANTHER" id="PTHR13102">
    <property type="entry name" value="NUCLEOLAR PROTEIN 9"/>
    <property type="match status" value="1"/>
</dbReference>
<proteinExistence type="predicted"/>
<evidence type="ECO:0000313" key="1">
    <source>
        <dbReference type="EMBL" id="KAK4789857.1"/>
    </source>
</evidence>
<comment type="caution">
    <text evidence="1">The sequence shown here is derived from an EMBL/GenBank/DDBJ whole genome shotgun (WGS) entry which is preliminary data.</text>
</comment>
<accession>A0AAN7R4V6</accession>
<dbReference type="InterPro" id="IPR011989">
    <property type="entry name" value="ARM-like"/>
</dbReference>
<dbReference type="EMBL" id="JAXQNO010000010">
    <property type="protein sequence ID" value="KAK4789857.1"/>
    <property type="molecule type" value="Genomic_DNA"/>
</dbReference>
<dbReference type="GO" id="GO:0000447">
    <property type="term" value="P:endonucleolytic cleavage in ITS1 to separate SSU-rRNA from 5.8S rRNA and LSU-rRNA from tricistronic rRNA transcript (SSU-rRNA, 5.8S rRNA, LSU-rRNA)"/>
    <property type="evidence" value="ECO:0007669"/>
    <property type="project" value="TreeGrafter"/>
</dbReference>
<sequence length="111" mass="12548">MDQLQVIVGNPVDILCNCYSSHVLRRLMCLFKGVSLDFSEFHGTKSSSILTGRLNLGASRANMNDMQIHRKEFPHLPKSLVSRMLKCSRTDIKTLLADQYSSLVIQEMKSC</sequence>
<dbReference type="GO" id="GO:0000472">
    <property type="term" value="P:endonucleolytic cleavage to generate mature 5'-end of SSU-rRNA from (SSU-rRNA, 5.8S rRNA, LSU-rRNA)"/>
    <property type="evidence" value="ECO:0007669"/>
    <property type="project" value="TreeGrafter"/>
</dbReference>